<evidence type="ECO:0000313" key="5">
    <source>
        <dbReference type="EMBL" id="TPW31932.1"/>
    </source>
</evidence>
<evidence type="ECO:0000256" key="2">
    <source>
        <dbReference type="ARBA" id="ARBA00023125"/>
    </source>
</evidence>
<dbReference type="InterPro" id="IPR011663">
    <property type="entry name" value="UTRA"/>
</dbReference>
<keyword evidence="1" id="KW-0805">Transcription regulation</keyword>
<dbReference type="CDD" id="cd07377">
    <property type="entry name" value="WHTH_GntR"/>
    <property type="match status" value="1"/>
</dbReference>
<sequence>MEPAVGFKPLYAQVKDRLIRRLVDGTWPPGMALPSEFELAQELKVSQGTVRKALDAMTSENLLVRRQGRGTFVTVPEESRILFQFFHLKPDSGTVTFPQSTVLKLSKTTPTAAEAEPLALSRRAKVWRIERVRSFADAPIIVETITLPVTRFEGLDTLETIPNNVYELYSKRWGITIAQSEERLKAISASARDASHLKCPEGEPLLLISRLARDLEAQPVELRWSRCLTRTVHYGVKLR</sequence>
<dbReference type="PANTHER" id="PTHR44846:SF1">
    <property type="entry name" value="MANNOSYL-D-GLYCERATE TRANSPORT_METABOLISM SYSTEM REPRESSOR MNGR-RELATED"/>
    <property type="match status" value="1"/>
</dbReference>
<dbReference type="SMART" id="SM00345">
    <property type="entry name" value="HTH_GNTR"/>
    <property type="match status" value="1"/>
</dbReference>
<evidence type="ECO:0000313" key="6">
    <source>
        <dbReference type="Proteomes" id="UP000320314"/>
    </source>
</evidence>
<dbReference type="InterPro" id="IPR036390">
    <property type="entry name" value="WH_DNA-bd_sf"/>
</dbReference>
<dbReference type="GO" id="GO:0003677">
    <property type="term" value="F:DNA binding"/>
    <property type="evidence" value="ECO:0007669"/>
    <property type="project" value="UniProtKB-KW"/>
</dbReference>
<dbReference type="SUPFAM" id="SSF64288">
    <property type="entry name" value="Chorismate lyase-like"/>
    <property type="match status" value="1"/>
</dbReference>
<dbReference type="Gene3D" id="3.40.1410.10">
    <property type="entry name" value="Chorismate lyase-like"/>
    <property type="match status" value="1"/>
</dbReference>
<comment type="caution">
    <text evidence="5">The sequence shown here is derived from an EMBL/GenBank/DDBJ whole genome shotgun (WGS) entry which is preliminary data.</text>
</comment>
<organism evidence="5 6">
    <name type="scientific">Pararhizobium mangrovi</name>
    <dbReference type="NCBI Taxonomy" id="2590452"/>
    <lineage>
        <taxon>Bacteria</taxon>
        <taxon>Pseudomonadati</taxon>
        <taxon>Pseudomonadota</taxon>
        <taxon>Alphaproteobacteria</taxon>
        <taxon>Hyphomicrobiales</taxon>
        <taxon>Rhizobiaceae</taxon>
        <taxon>Rhizobium/Agrobacterium group</taxon>
        <taxon>Pararhizobium</taxon>
    </lineage>
</organism>
<evidence type="ECO:0000259" key="4">
    <source>
        <dbReference type="PROSITE" id="PS50949"/>
    </source>
</evidence>
<dbReference type="Pfam" id="PF00392">
    <property type="entry name" value="GntR"/>
    <property type="match status" value="1"/>
</dbReference>
<dbReference type="SMART" id="SM00866">
    <property type="entry name" value="UTRA"/>
    <property type="match status" value="1"/>
</dbReference>
<dbReference type="GO" id="GO:0003700">
    <property type="term" value="F:DNA-binding transcription factor activity"/>
    <property type="evidence" value="ECO:0007669"/>
    <property type="project" value="InterPro"/>
</dbReference>
<keyword evidence="6" id="KW-1185">Reference proteome</keyword>
<dbReference type="Proteomes" id="UP000320314">
    <property type="component" value="Unassembled WGS sequence"/>
</dbReference>
<dbReference type="InterPro" id="IPR036388">
    <property type="entry name" value="WH-like_DNA-bd_sf"/>
</dbReference>
<proteinExistence type="predicted"/>
<dbReference type="Gene3D" id="1.10.10.10">
    <property type="entry name" value="Winged helix-like DNA-binding domain superfamily/Winged helix DNA-binding domain"/>
    <property type="match status" value="1"/>
</dbReference>
<dbReference type="InterPro" id="IPR050679">
    <property type="entry name" value="Bact_HTH_transcr_reg"/>
</dbReference>
<name>A0A506UBZ1_9HYPH</name>
<dbReference type="InterPro" id="IPR000524">
    <property type="entry name" value="Tscrpt_reg_HTH_GntR"/>
</dbReference>
<keyword evidence="2" id="KW-0238">DNA-binding</keyword>
<dbReference type="PANTHER" id="PTHR44846">
    <property type="entry name" value="MANNOSYL-D-GLYCERATE TRANSPORT/METABOLISM SYSTEM REPRESSOR MNGR-RELATED"/>
    <property type="match status" value="1"/>
</dbReference>
<dbReference type="PRINTS" id="PR00035">
    <property type="entry name" value="HTHGNTR"/>
</dbReference>
<accession>A0A506UBZ1</accession>
<gene>
    <name evidence="5" type="ORF">FJU11_02735</name>
</gene>
<evidence type="ECO:0000256" key="3">
    <source>
        <dbReference type="ARBA" id="ARBA00023163"/>
    </source>
</evidence>
<evidence type="ECO:0000256" key="1">
    <source>
        <dbReference type="ARBA" id="ARBA00023015"/>
    </source>
</evidence>
<dbReference type="GO" id="GO:0045892">
    <property type="term" value="P:negative regulation of DNA-templated transcription"/>
    <property type="evidence" value="ECO:0007669"/>
    <property type="project" value="TreeGrafter"/>
</dbReference>
<protein>
    <submittedName>
        <fullName evidence="5">GntR family transcriptional regulator</fullName>
    </submittedName>
</protein>
<feature type="domain" description="HTH gntR-type" evidence="4">
    <location>
        <begin position="8"/>
        <end position="76"/>
    </location>
</feature>
<dbReference type="SUPFAM" id="SSF46785">
    <property type="entry name" value="Winged helix' DNA-binding domain"/>
    <property type="match status" value="1"/>
</dbReference>
<dbReference type="OrthoDB" id="9808698at2"/>
<dbReference type="InterPro" id="IPR028978">
    <property type="entry name" value="Chorismate_lyase_/UTRA_dom_sf"/>
</dbReference>
<dbReference type="PROSITE" id="PS50949">
    <property type="entry name" value="HTH_GNTR"/>
    <property type="match status" value="1"/>
</dbReference>
<dbReference type="EMBL" id="VHLH01000003">
    <property type="protein sequence ID" value="TPW31932.1"/>
    <property type="molecule type" value="Genomic_DNA"/>
</dbReference>
<keyword evidence="3" id="KW-0804">Transcription</keyword>
<reference evidence="5 6" key="1">
    <citation type="submission" date="2019-06" db="EMBL/GenBank/DDBJ databases">
        <authorList>
            <person name="Li M."/>
        </authorList>
    </citation>
    <scope>NUCLEOTIDE SEQUENCE [LARGE SCALE GENOMIC DNA]</scope>
    <source>
        <strain evidence="5 6">BGMRC6574</strain>
    </source>
</reference>
<dbReference type="Pfam" id="PF07702">
    <property type="entry name" value="UTRA"/>
    <property type="match status" value="1"/>
</dbReference>
<dbReference type="AlphaFoldDB" id="A0A506UBZ1"/>